<name>A0A1M5TID7_9CLOT</name>
<keyword evidence="4" id="KW-1185">Reference proteome</keyword>
<dbReference type="EMBL" id="FQXM01000006">
    <property type="protein sequence ID" value="SHH50459.1"/>
    <property type="molecule type" value="Genomic_DNA"/>
</dbReference>
<dbReference type="AlphaFoldDB" id="A0A1M5TID7"/>
<keyword evidence="2" id="KW-0812">Transmembrane</keyword>
<evidence type="ECO:0000313" key="3">
    <source>
        <dbReference type="EMBL" id="SHH50459.1"/>
    </source>
</evidence>
<keyword evidence="2" id="KW-0472">Membrane</keyword>
<proteinExistence type="predicted"/>
<reference evidence="3 4" key="1">
    <citation type="submission" date="2016-11" db="EMBL/GenBank/DDBJ databases">
        <authorList>
            <person name="Jaros S."/>
            <person name="Januszkiewicz K."/>
            <person name="Wedrychowicz H."/>
        </authorList>
    </citation>
    <scope>NUCLEOTIDE SEQUENCE [LARGE SCALE GENOMIC DNA]</scope>
    <source>
        <strain evidence="3 4">DSM 8605</strain>
    </source>
</reference>
<gene>
    <name evidence="3" type="ORF">SAMN02745207_01322</name>
</gene>
<sequence length="213" mass="24559">MKRENIYTSIFVISSFIAILAMLFGISNSGNYEKNNIEKSISMDIKEKIDNDNLIEESNQINFKTNDKEEKNSFDESNQTNDNNKDNLIEKNTDNTNIQNEEKKVDETKEEINKYDSSKTEIVEDVSVFKVSSSEIFSSLTLSDKEKLLVVGSKLSPIDYACMKEYLYMDDRDEGAKKAILLLKSRLSNEDYAKVKEIMDDYINIKAIEEDDF</sequence>
<dbReference type="RefSeq" id="WP_073337641.1">
    <property type="nucleotide sequence ID" value="NZ_FQXM01000006.1"/>
</dbReference>
<dbReference type="Proteomes" id="UP000184447">
    <property type="component" value="Unassembled WGS sequence"/>
</dbReference>
<feature type="compositionally biased region" description="Basic and acidic residues" evidence="1">
    <location>
        <begin position="83"/>
        <end position="93"/>
    </location>
</feature>
<feature type="region of interest" description="Disordered" evidence="1">
    <location>
        <begin position="66"/>
        <end position="105"/>
    </location>
</feature>
<organism evidence="3 4">
    <name type="scientific">Clostridium grantii DSM 8605</name>
    <dbReference type="NCBI Taxonomy" id="1121316"/>
    <lineage>
        <taxon>Bacteria</taxon>
        <taxon>Bacillati</taxon>
        <taxon>Bacillota</taxon>
        <taxon>Clostridia</taxon>
        <taxon>Eubacteriales</taxon>
        <taxon>Clostridiaceae</taxon>
        <taxon>Clostridium</taxon>
    </lineage>
</organism>
<evidence type="ECO:0000256" key="2">
    <source>
        <dbReference type="SAM" id="Phobius"/>
    </source>
</evidence>
<accession>A0A1M5TID7</accession>
<evidence type="ECO:0000256" key="1">
    <source>
        <dbReference type="SAM" id="MobiDB-lite"/>
    </source>
</evidence>
<feature type="transmembrane region" description="Helical" evidence="2">
    <location>
        <begin position="6"/>
        <end position="26"/>
    </location>
</feature>
<evidence type="ECO:0000313" key="4">
    <source>
        <dbReference type="Proteomes" id="UP000184447"/>
    </source>
</evidence>
<dbReference type="OrthoDB" id="1911898at2"/>
<protein>
    <submittedName>
        <fullName evidence="3">Uncharacterized protein</fullName>
    </submittedName>
</protein>
<keyword evidence="2" id="KW-1133">Transmembrane helix</keyword>